<keyword evidence="9 11" id="KW-0414">Isoprene biosynthesis</keyword>
<dbReference type="HAMAP" id="MF_00315">
    <property type="entry name" value="DXP_synth"/>
    <property type="match status" value="1"/>
</dbReference>
<dbReference type="PROSITE" id="PS00802">
    <property type="entry name" value="TRANSKETOLASE_2"/>
    <property type="match status" value="1"/>
</dbReference>
<dbReference type="Proteomes" id="UP000254889">
    <property type="component" value="Chromosome"/>
</dbReference>
<dbReference type="SUPFAM" id="SSF52518">
    <property type="entry name" value="Thiamin diphosphate-binding fold (THDP-binding)"/>
    <property type="match status" value="2"/>
</dbReference>
<accession>A0A346A482</accession>
<keyword evidence="15" id="KW-1185">Reference proteome</keyword>
<feature type="binding site" evidence="11">
    <location>
        <begin position="149"/>
        <end position="150"/>
    </location>
    <ligand>
        <name>thiamine diphosphate</name>
        <dbReference type="ChEBI" id="CHEBI:58937"/>
    </ligand>
</feature>
<dbReference type="AlphaFoldDB" id="A0A346A482"/>
<comment type="pathway">
    <text evidence="1 11">Metabolic intermediate biosynthesis; 1-deoxy-D-xylulose 5-phosphate biosynthesis; 1-deoxy-D-xylulose 5-phosphate from D-glyceraldehyde 3-phosphate and pyruvate: step 1/1.</text>
</comment>
<dbReference type="InterPro" id="IPR009014">
    <property type="entry name" value="Transketo_C/PFOR_II"/>
</dbReference>
<dbReference type="GO" id="GO:0016114">
    <property type="term" value="P:terpenoid biosynthetic process"/>
    <property type="evidence" value="ECO:0007669"/>
    <property type="project" value="UniProtKB-UniRule"/>
</dbReference>
<dbReference type="SMART" id="SM00861">
    <property type="entry name" value="Transket_pyr"/>
    <property type="match status" value="1"/>
</dbReference>
<comment type="similarity">
    <text evidence="2 11">Belongs to the transketolase family. DXPS subfamily.</text>
</comment>
<dbReference type="GO" id="GO:0030976">
    <property type="term" value="F:thiamine pyrophosphate binding"/>
    <property type="evidence" value="ECO:0007669"/>
    <property type="project" value="UniProtKB-UniRule"/>
</dbReference>
<dbReference type="Pfam" id="PF02780">
    <property type="entry name" value="Transketolase_C"/>
    <property type="match status" value="1"/>
</dbReference>
<dbReference type="InterPro" id="IPR029061">
    <property type="entry name" value="THDP-binding"/>
</dbReference>
<dbReference type="InterPro" id="IPR020826">
    <property type="entry name" value="Transketolase_BS"/>
</dbReference>
<evidence type="ECO:0000256" key="12">
    <source>
        <dbReference type="SAM" id="Coils"/>
    </source>
</evidence>
<comment type="cofactor">
    <cofactor evidence="11">
        <name>thiamine diphosphate</name>
        <dbReference type="ChEBI" id="CHEBI:58937"/>
    </cofactor>
    <text evidence="11">Binds 1 thiamine pyrophosphate per subunit.</text>
</comment>
<dbReference type="FunFam" id="3.40.50.970:FF:000005">
    <property type="entry name" value="1-deoxy-D-xylulose-5-phosphate synthase"/>
    <property type="match status" value="1"/>
</dbReference>
<dbReference type="EMBL" id="CP031417">
    <property type="protein sequence ID" value="AXK83979.1"/>
    <property type="molecule type" value="Genomic_DNA"/>
</dbReference>
<feature type="coiled-coil region" evidence="12">
    <location>
        <begin position="14"/>
        <end position="41"/>
    </location>
</feature>
<dbReference type="Gene3D" id="3.40.50.970">
    <property type="match status" value="2"/>
</dbReference>
<feature type="binding site" evidence="11">
    <location>
        <begin position="117"/>
        <end position="119"/>
    </location>
    <ligand>
        <name>thiamine diphosphate</name>
        <dbReference type="ChEBI" id="CHEBI:58937"/>
    </ligand>
</feature>
<dbReference type="Pfam" id="PF02779">
    <property type="entry name" value="Transket_pyr"/>
    <property type="match status" value="1"/>
</dbReference>
<keyword evidence="5 11" id="KW-0479">Metal-binding</keyword>
<dbReference type="CDD" id="cd02007">
    <property type="entry name" value="TPP_DXS"/>
    <property type="match status" value="1"/>
</dbReference>
<dbReference type="NCBIfam" id="NF003933">
    <property type="entry name" value="PRK05444.2-2"/>
    <property type="match status" value="1"/>
</dbReference>
<sequence length="637" mass="67661">MSKTPLLDRVRVPADLKNLSAEQLKQLADELRSETVNAVAKTGGHLGAGLGVVELTVALHYVFDTPADRLIWDVGHQAYPHKILTGRRDRIRTLRQGGGLSGFTKRAESEYDPFGAAHSSTSISAALGMAVARDLAGGNNNVIAVIGDGAMSAGMAYEAMNNAGARNERLIVILNDNDMSIAPPVGAMSAYLARLASGRTYLKLRDVGKQLTNHLPKGLDRAITRAVEHARGYVTGGTLFEELGFYYVGPIDGHNLDHLLPVLRNVRDAEIGPILIHVVTQKGKGYAPAEASADKYHGVVKFDVATGAQAKSKGGAPQYTKVFGESLIKEAKKDDKIVAITAAMPSGTGVDMFQKEFPKRTFDVGIAEQHAVTFAAGLATEGFKPFCAIYSTFLQRAYDQVVHDVAIQNLPVRFAIDRAGLVGADGPTHAGSFDVAYLGCLPNFVIMAAADEAELVHMVATQVALDDRPSALRYPRGEGLGVAMPDEGKPLEIGKGRVLREGHKVALFSFGARLGECLKAADELAALGLSTTVADARFAKPLDVDLLLKLAREHEVLITVEEGSIGGFGSFVLQTLAESGALEGGLRVRAMVLPDTFIDQDSPAAMYAQAGLDAKGIVAKVFEALGKDISAETVKLA</sequence>
<dbReference type="SUPFAM" id="SSF52922">
    <property type="entry name" value="TK C-terminal domain-like"/>
    <property type="match status" value="1"/>
</dbReference>
<proteinExistence type="inferred from homology"/>
<dbReference type="FunFam" id="3.40.50.920:FF:000002">
    <property type="entry name" value="1-deoxy-D-xylulose-5-phosphate synthase"/>
    <property type="match status" value="1"/>
</dbReference>
<dbReference type="GO" id="GO:0019288">
    <property type="term" value="P:isopentenyl diphosphate biosynthetic process, methylerythritol 4-phosphate pathway"/>
    <property type="evidence" value="ECO:0007669"/>
    <property type="project" value="UniProtKB-ARBA"/>
</dbReference>
<dbReference type="PANTHER" id="PTHR43322:SF5">
    <property type="entry name" value="1-DEOXY-D-XYLULOSE-5-PHOSPHATE SYNTHASE, CHLOROPLASTIC"/>
    <property type="match status" value="1"/>
</dbReference>
<comment type="subunit">
    <text evidence="3 11">Homodimer.</text>
</comment>
<dbReference type="EC" id="2.2.1.7" evidence="11"/>
<evidence type="ECO:0000256" key="4">
    <source>
        <dbReference type="ARBA" id="ARBA00022679"/>
    </source>
</evidence>
<evidence type="ECO:0000256" key="8">
    <source>
        <dbReference type="ARBA" id="ARBA00023052"/>
    </source>
</evidence>
<evidence type="ECO:0000256" key="6">
    <source>
        <dbReference type="ARBA" id="ARBA00022842"/>
    </source>
</evidence>
<dbReference type="UniPathway" id="UPA00064">
    <property type="reaction ID" value="UER00091"/>
</dbReference>
<organism evidence="14 15">
    <name type="scientific">Pseudolabrys taiwanensis</name>
    <dbReference type="NCBI Taxonomy" id="331696"/>
    <lineage>
        <taxon>Bacteria</taxon>
        <taxon>Pseudomonadati</taxon>
        <taxon>Pseudomonadota</taxon>
        <taxon>Alphaproteobacteria</taxon>
        <taxon>Hyphomicrobiales</taxon>
        <taxon>Xanthobacteraceae</taxon>
        <taxon>Pseudolabrys</taxon>
    </lineage>
</organism>
<feature type="binding site" evidence="11">
    <location>
        <position position="286"/>
    </location>
    <ligand>
        <name>thiamine diphosphate</name>
        <dbReference type="ChEBI" id="CHEBI:58937"/>
    </ligand>
</feature>
<dbReference type="GO" id="GO:0000287">
    <property type="term" value="F:magnesium ion binding"/>
    <property type="evidence" value="ECO:0007669"/>
    <property type="project" value="UniProtKB-UniRule"/>
</dbReference>
<keyword evidence="8 11" id="KW-0786">Thiamine pyrophosphate</keyword>
<evidence type="ECO:0000256" key="3">
    <source>
        <dbReference type="ARBA" id="ARBA00011738"/>
    </source>
</evidence>
<dbReference type="CDD" id="cd07033">
    <property type="entry name" value="TPP_PYR_DXS_TK_like"/>
    <property type="match status" value="1"/>
</dbReference>
<feature type="domain" description="Transketolase-like pyrimidine-binding" evidence="13">
    <location>
        <begin position="317"/>
        <end position="482"/>
    </location>
</feature>
<dbReference type="Pfam" id="PF13292">
    <property type="entry name" value="DXP_synthase_N"/>
    <property type="match status" value="1"/>
</dbReference>
<keyword evidence="12" id="KW-0175">Coiled coil</keyword>
<comment type="catalytic activity">
    <reaction evidence="11">
        <text>D-glyceraldehyde 3-phosphate + pyruvate + H(+) = 1-deoxy-D-xylulose 5-phosphate + CO2</text>
        <dbReference type="Rhea" id="RHEA:12605"/>
        <dbReference type="ChEBI" id="CHEBI:15361"/>
        <dbReference type="ChEBI" id="CHEBI:15378"/>
        <dbReference type="ChEBI" id="CHEBI:16526"/>
        <dbReference type="ChEBI" id="CHEBI:57792"/>
        <dbReference type="ChEBI" id="CHEBI:59776"/>
        <dbReference type="EC" id="2.2.1.7"/>
    </reaction>
</comment>
<evidence type="ECO:0000256" key="10">
    <source>
        <dbReference type="ARBA" id="ARBA00055605"/>
    </source>
</evidence>
<dbReference type="GO" id="GO:0008661">
    <property type="term" value="F:1-deoxy-D-xylulose-5-phosphate synthase activity"/>
    <property type="evidence" value="ECO:0007669"/>
    <property type="project" value="UniProtKB-UniRule"/>
</dbReference>
<reference evidence="14 15" key="1">
    <citation type="submission" date="2018-07" db="EMBL/GenBank/DDBJ databases">
        <authorList>
            <person name="Quirk P.G."/>
            <person name="Krulwich T.A."/>
        </authorList>
    </citation>
    <scope>NUCLEOTIDE SEQUENCE [LARGE SCALE GENOMIC DNA]</scope>
    <source>
        <strain evidence="14 15">CC-BB4</strain>
    </source>
</reference>
<comment type="function">
    <text evidence="10 11">Catalyzes the acyloin condensation reaction between C atoms 2 and 3 of pyruvate and glyceraldehyde 3-phosphate to yield 1-deoxy-D-xylulose-5-phosphate (DXP).</text>
</comment>
<dbReference type="InterPro" id="IPR005477">
    <property type="entry name" value="Dxylulose-5-P_synthase"/>
</dbReference>
<evidence type="ECO:0000256" key="5">
    <source>
        <dbReference type="ARBA" id="ARBA00022723"/>
    </source>
</evidence>
<evidence type="ECO:0000256" key="2">
    <source>
        <dbReference type="ARBA" id="ARBA00011081"/>
    </source>
</evidence>
<feature type="binding site" evidence="11">
    <location>
        <position position="177"/>
    </location>
    <ligand>
        <name>Mg(2+)</name>
        <dbReference type="ChEBI" id="CHEBI:18420"/>
    </ligand>
</feature>
<dbReference type="KEGG" id="ptaw:DW352_10875"/>
<feature type="binding site" evidence="11">
    <location>
        <position position="148"/>
    </location>
    <ligand>
        <name>Mg(2+)</name>
        <dbReference type="ChEBI" id="CHEBI:18420"/>
    </ligand>
</feature>
<evidence type="ECO:0000313" key="14">
    <source>
        <dbReference type="EMBL" id="AXK83979.1"/>
    </source>
</evidence>
<dbReference type="Gene3D" id="3.40.50.920">
    <property type="match status" value="1"/>
</dbReference>
<evidence type="ECO:0000256" key="11">
    <source>
        <dbReference type="HAMAP-Rule" id="MF_00315"/>
    </source>
</evidence>
<dbReference type="OrthoDB" id="9803371at2"/>
<keyword evidence="7 11" id="KW-0784">Thiamine biosynthesis</keyword>
<evidence type="ECO:0000256" key="7">
    <source>
        <dbReference type="ARBA" id="ARBA00022977"/>
    </source>
</evidence>
<dbReference type="PROSITE" id="PS00801">
    <property type="entry name" value="TRANSKETOLASE_1"/>
    <property type="match status" value="1"/>
</dbReference>
<feature type="binding site" evidence="11">
    <location>
        <position position="177"/>
    </location>
    <ligand>
        <name>thiamine diphosphate</name>
        <dbReference type="ChEBI" id="CHEBI:58937"/>
    </ligand>
</feature>
<evidence type="ECO:0000256" key="1">
    <source>
        <dbReference type="ARBA" id="ARBA00004980"/>
    </source>
</evidence>
<keyword evidence="4 11" id="KW-0808">Transferase</keyword>
<dbReference type="RefSeq" id="WP_115694358.1">
    <property type="nucleotide sequence ID" value="NZ_CP031417.1"/>
</dbReference>
<dbReference type="InterPro" id="IPR033248">
    <property type="entry name" value="Transketolase_C"/>
</dbReference>
<name>A0A346A482_9HYPH</name>
<feature type="binding site" evidence="11">
    <location>
        <position position="368"/>
    </location>
    <ligand>
        <name>thiamine diphosphate</name>
        <dbReference type="ChEBI" id="CHEBI:58937"/>
    </ligand>
</feature>
<dbReference type="NCBIfam" id="TIGR00204">
    <property type="entry name" value="dxs"/>
    <property type="match status" value="1"/>
</dbReference>
<dbReference type="GO" id="GO:0009228">
    <property type="term" value="P:thiamine biosynthetic process"/>
    <property type="evidence" value="ECO:0007669"/>
    <property type="project" value="UniProtKB-UniRule"/>
</dbReference>
<dbReference type="PANTHER" id="PTHR43322">
    <property type="entry name" value="1-D-DEOXYXYLULOSE 5-PHOSPHATE SYNTHASE-RELATED"/>
    <property type="match status" value="1"/>
</dbReference>
<protein>
    <recommendedName>
        <fullName evidence="11">1-deoxy-D-xylulose-5-phosphate synthase</fullName>
        <ecNumber evidence="11">2.2.1.7</ecNumber>
    </recommendedName>
    <alternativeName>
        <fullName evidence="11">1-deoxyxylulose-5-phosphate synthase</fullName>
        <shortName evidence="11">DXP synthase</shortName>
        <shortName evidence="11">DXPS</shortName>
    </alternativeName>
</protein>
<gene>
    <name evidence="11" type="primary">dxs</name>
    <name evidence="14" type="ORF">DW352_10875</name>
</gene>
<evidence type="ECO:0000259" key="13">
    <source>
        <dbReference type="SMART" id="SM00861"/>
    </source>
</evidence>
<dbReference type="InterPro" id="IPR049557">
    <property type="entry name" value="Transketolase_CS"/>
</dbReference>
<evidence type="ECO:0000313" key="15">
    <source>
        <dbReference type="Proteomes" id="UP000254889"/>
    </source>
</evidence>
<comment type="cofactor">
    <cofactor evidence="11">
        <name>Mg(2+)</name>
        <dbReference type="ChEBI" id="CHEBI:18420"/>
    </cofactor>
    <text evidence="11">Binds 1 Mg(2+) ion per subunit.</text>
</comment>
<evidence type="ECO:0000256" key="9">
    <source>
        <dbReference type="ARBA" id="ARBA00023229"/>
    </source>
</evidence>
<keyword evidence="6 11" id="KW-0460">Magnesium</keyword>
<feature type="binding site" evidence="11">
    <location>
        <position position="76"/>
    </location>
    <ligand>
        <name>thiamine diphosphate</name>
        <dbReference type="ChEBI" id="CHEBI:58937"/>
    </ligand>
</feature>
<dbReference type="InterPro" id="IPR005475">
    <property type="entry name" value="Transketolase-like_Pyr-bd"/>
</dbReference>